<evidence type="ECO:0000313" key="3">
    <source>
        <dbReference type="Proteomes" id="UP001061958"/>
    </source>
</evidence>
<protein>
    <submittedName>
        <fullName evidence="2">Uncharacterized protein</fullName>
    </submittedName>
</protein>
<accession>A0A9C7USP4</accession>
<proteinExistence type="predicted"/>
<dbReference type="AlphaFoldDB" id="A0A9C7USP4"/>
<feature type="region of interest" description="Disordered" evidence="1">
    <location>
        <begin position="417"/>
        <end position="460"/>
    </location>
</feature>
<gene>
    <name evidence="2" type="ORF">GpartN1_g5839.t1</name>
</gene>
<dbReference type="Proteomes" id="UP001061958">
    <property type="component" value="Unassembled WGS sequence"/>
</dbReference>
<evidence type="ECO:0000313" key="2">
    <source>
        <dbReference type="EMBL" id="GJQ14048.1"/>
    </source>
</evidence>
<dbReference type="EMBL" id="BQMJ01000050">
    <property type="protein sequence ID" value="GJQ14048.1"/>
    <property type="molecule type" value="Genomic_DNA"/>
</dbReference>
<sequence length="460" mass="53256">MFQIVSFVALHFRSLKVCKCSVCFHVNKQRLKLLHTKPCRKYVAILATFQDSESNTQASQSEPESGHNVKQTKDAQSTSVGAEGVFQVILSILLLYGSLLKRLFYTKEKNPVQEKVWKSSFSQKELENFVTHFSTLPGECREVLYDLWQSLLVLASEKSVESYENTHFRWRKVETNVVEIARQLVRYQQQIEYLKSTLSRIDQITANIAQPVKYLEEFEQEWNPSWSSRRDSLSISQKSKDSIEVVAENSFDSEHCKIVDCNVEETVRKVEKFVNQVIDLSFFLQEVFTKEKIGLHNGHNDVVHSMSTKLASKESFLLDEEIFTSDELLEILSLILPETTLEEIRASISQSPEKERWKQIRSFLTNLTRKDSSLDQSTFEGKEPKYHISTNYQNMSKDELIQEVKTRDSQIVALEEQISQAATKRKQSLRKSSKTETPERSKKRRPRTDKSATKSKKSLN</sequence>
<feature type="compositionally biased region" description="Basic residues" evidence="1">
    <location>
        <begin position="423"/>
        <end position="432"/>
    </location>
</feature>
<keyword evidence="3" id="KW-1185">Reference proteome</keyword>
<feature type="region of interest" description="Disordered" evidence="1">
    <location>
        <begin position="54"/>
        <end position="74"/>
    </location>
</feature>
<organism evidence="2 3">
    <name type="scientific">Galdieria partita</name>
    <dbReference type="NCBI Taxonomy" id="83374"/>
    <lineage>
        <taxon>Eukaryota</taxon>
        <taxon>Rhodophyta</taxon>
        <taxon>Bangiophyceae</taxon>
        <taxon>Galdieriales</taxon>
        <taxon>Galdieriaceae</taxon>
        <taxon>Galdieria</taxon>
    </lineage>
</organism>
<comment type="caution">
    <text evidence="2">The sequence shown here is derived from an EMBL/GenBank/DDBJ whole genome shotgun (WGS) entry which is preliminary data.</text>
</comment>
<name>A0A9C7USP4_9RHOD</name>
<dbReference type="OrthoDB" id="10423238at2759"/>
<feature type="compositionally biased region" description="Basic residues" evidence="1">
    <location>
        <begin position="441"/>
        <end position="460"/>
    </location>
</feature>
<feature type="compositionally biased region" description="Polar residues" evidence="1">
    <location>
        <begin position="54"/>
        <end position="63"/>
    </location>
</feature>
<reference evidence="2" key="1">
    <citation type="journal article" date="2022" name="Proc. Natl. Acad. Sci. U.S.A.">
        <title>Life cycle and functional genomics of the unicellular red alga Galdieria for elucidating algal and plant evolution and industrial use.</title>
        <authorList>
            <person name="Hirooka S."/>
            <person name="Itabashi T."/>
            <person name="Ichinose T.M."/>
            <person name="Onuma R."/>
            <person name="Fujiwara T."/>
            <person name="Yamashita S."/>
            <person name="Jong L.W."/>
            <person name="Tomita R."/>
            <person name="Iwane A.H."/>
            <person name="Miyagishima S.Y."/>
        </authorList>
    </citation>
    <scope>NUCLEOTIDE SEQUENCE</scope>
    <source>
        <strain evidence="2">NBRC 102759</strain>
    </source>
</reference>
<feature type="compositionally biased region" description="Basic and acidic residues" evidence="1">
    <location>
        <begin position="64"/>
        <end position="73"/>
    </location>
</feature>
<evidence type="ECO:0000256" key="1">
    <source>
        <dbReference type="SAM" id="MobiDB-lite"/>
    </source>
</evidence>
<reference evidence="2" key="2">
    <citation type="submission" date="2022-01" db="EMBL/GenBank/DDBJ databases">
        <authorList>
            <person name="Hirooka S."/>
            <person name="Miyagishima S.Y."/>
        </authorList>
    </citation>
    <scope>NUCLEOTIDE SEQUENCE</scope>
    <source>
        <strain evidence="2">NBRC 102759</strain>
    </source>
</reference>